<feature type="compositionally biased region" description="Basic and acidic residues" evidence="1">
    <location>
        <begin position="456"/>
        <end position="465"/>
    </location>
</feature>
<feature type="region of interest" description="Disordered" evidence="1">
    <location>
        <begin position="444"/>
        <end position="465"/>
    </location>
</feature>
<evidence type="ECO:0000313" key="3">
    <source>
        <dbReference type="Proteomes" id="UP000054266"/>
    </source>
</evidence>
<evidence type="ECO:0000256" key="1">
    <source>
        <dbReference type="SAM" id="MobiDB-lite"/>
    </source>
</evidence>
<gene>
    <name evidence="2" type="ORF">PV04_02571</name>
</gene>
<sequence length="567" mass="62874">MTNPEFMFLVRTPGTYPGPGGSRPKLLNSEARAHAARVYYRQRHSTEHQKDLESHRSRPARVLLPKFNLNKTDGVDSQHCETSATTADSPQNVHWQLTSLLYPVDVLPGVPHRGVSGFAEALEFHRGINPAFVHAPVFHVFDVSNSFVERFYELATHEVGLHAGIAVVNMVRDAFRPDFHDTGPSPHVLRLNQVAMSKLRRYLSTVECDTVGRQNGCGSHDAAVIAAVFLGHIARGYGDIEAFRMHRQGIKMMVESRGGLDTLGLAGMVKSSVLQFESWWTHLYNDTSIFDSYKPPYNPTYLSAPLSASDLSLLARLPSGFNHLARAGMIATDIIEVLSNVVSYGENIEVICTTFDGSRRFPKTRVHVPSPAVFRGKKRHEDFWQACACLLVPGPNFEKYLVFALLLFVGAAFAPGENGRKYLACSHTAFRTPRACLTRELPSFETGDIPQGMDRTNPDSDRSREDAKETMQQCLVWIWLVLVESWRATDGVDSSEAKRLQDMLKLKFTAYAAWEKVNVVLGRFFCTEAMISHLRQSWTDPSPGSGVVSGSVLAGADADAFSSSLGN</sequence>
<reference evidence="2 3" key="1">
    <citation type="submission" date="2015-01" db="EMBL/GenBank/DDBJ databases">
        <title>The Genome Sequence of Capronia semiimmersa CBS27337.</title>
        <authorList>
            <consortium name="The Broad Institute Genomics Platform"/>
            <person name="Cuomo C."/>
            <person name="de Hoog S."/>
            <person name="Gorbushina A."/>
            <person name="Stielow B."/>
            <person name="Teixiera M."/>
            <person name="Abouelleil A."/>
            <person name="Chapman S.B."/>
            <person name="Priest M."/>
            <person name="Young S.K."/>
            <person name="Wortman J."/>
            <person name="Nusbaum C."/>
            <person name="Birren B."/>
        </authorList>
    </citation>
    <scope>NUCLEOTIDE SEQUENCE [LARGE SCALE GENOMIC DNA]</scope>
    <source>
        <strain evidence="2 3">CBS 27337</strain>
    </source>
</reference>
<organism evidence="2 3">
    <name type="scientific">Phialophora macrospora</name>
    <dbReference type="NCBI Taxonomy" id="1851006"/>
    <lineage>
        <taxon>Eukaryota</taxon>
        <taxon>Fungi</taxon>
        <taxon>Dikarya</taxon>
        <taxon>Ascomycota</taxon>
        <taxon>Pezizomycotina</taxon>
        <taxon>Eurotiomycetes</taxon>
        <taxon>Chaetothyriomycetidae</taxon>
        <taxon>Chaetothyriales</taxon>
        <taxon>Herpotrichiellaceae</taxon>
        <taxon>Phialophora</taxon>
    </lineage>
</organism>
<name>A0A0D2CYJ2_9EURO</name>
<dbReference type="EMBL" id="KN846957">
    <property type="protein sequence ID" value="KIW70286.1"/>
    <property type="molecule type" value="Genomic_DNA"/>
</dbReference>
<evidence type="ECO:0000313" key="2">
    <source>
        <dbReference type="EMBL" id="KIW70286.1"/>
    </source>
</evidence>
<accession>A0A0D2CYJ2</accession>
<dbReference type="AlphaFoldDB" id="A0A0D2CYJ2"/>
<keyword evidence="3" id="KW-1185">Reference proteome</keyword>
<protein>
    <recommendedName>
        <fullName evidence="4">Transcription factor domain-containing protein</fullName>
    </recommendedName>
</protein>
<dbReference type="Proteomes" id="UP000054266">
    <property type="component" value="Unassembled WGS sequence"/>
</dbReference>
<proteinExistence type="predicted"/>
<dbReference type="HOGENOM" id="CLU_016895_1_0_1"/>
<evidence type="ECO:0008006" key="4">
    <source>
        <dbReference type="Google" id="ProtNLM"/>
    </source>
</evidence>